<dbReference type="EMBL" id="CM046125">
    <property type="protein sequence ID" value="KAI8423187.1"/>
    <property type="molecule type" value="Genomic_DNA"/>
</dbReference>
<proteinExistence type="predicted"/>
<keyword evidence="2" id="KW-1185">Reference proteome</keyword>
<protein>
    <submittedName>
        <fullName evidence="1">Uncharacterized protein</fullName>
    </submittedName>
</protein>
<name>A0ACC0JGH4_CHOFU</name>
<evidence type="ECO:0000313" key="1">
    <source>
        <dbReference type="EMBL" id="KAI8423187.1"/>
    </source>
</evidence>
<gene>
    <name evidence="1" type="ORF">MSG28_014232</name>
</gene>
<sequence>MDLRHGTKDAGSISPLDRKTDALSEETASSSVSCPVVSLSLFDRSLKRLRAPGPHGPRVSTPKVVNDPDDAFTSVLEVQSQVKTSLSEFENRITLTEKKVATMTTLSKSLDEAHETIKRLVTENDSNKQFSMMNNLEISGIPYAKGENLLTVLRNISTKVGYSLGDSDVDVIHRVRRFHSDQSETQKNNRPPAVIVRFTQRRRKNELLAAVRARRGLTTADIGLPGPAATVYVGDHLTPANKLLLKQARQLRLQHNYTFLWIRDCKIFIRKTEQNFYDGEFFDNSFDVFRSDRSAEESGAARGGGAAVATGLARAAACSL</sequence>
<organism evidence="1 2">
    <name type="scientific">Choristoneura fumiferana</name>
    <name type="common">Spruce budworm moth</name>
    <name type="synonym">Archips fumiferana</name>
    <dbReference type="NCBI Taxonomy" id="7141"/>
    <lineage>
        <taxon>Eukaryota</taxon>
        <taxon>Metazoa</taxon>
        <taxon>Ecdysozoa</taxon>
        <taxon>Arthropoda</taxon>
        <taxon>Hexapoda</taxon>
        <taxon>Insecta</taxon>
        <taxon>Pterygota</taxon>
        <taxon>Neoptera</taxon>
        <taxon>Endopterygota</taxon>
        <taxon>Lepidoptera</taxon>
        <taxon>Glossata</taxon>
        <taxon>Ditrysia</taxon>
        <taxon>Tortricoidea</taxon>
        <taxon>Tortricidae</taxon>
        <taxon>Tortricinae</taxon>
        <taxon>Choristoneura</taxon>
    </lineage>
</organism>
<evidence type="ECO:0000313" key="2">
    <source>
        <dbReference type="Proteomes" id="UP001064048"/>
    </source>
</evidence>
<dbReference type="Proteomes" id="UP001064048">
    <property type="component" value="Chromosome 25"/>
</dbReference>
<comment type="caution">
    <text evidence="1">The sequence shown here is derived from an EMBL/GenBank/DDBJ whole genome shotgun (WGS) entry which is preliminary data.</text>
</comment>
<accession>A0ACC0JGH4</accession>
<reference evidence="1 2" key="1">
    <citation type="journal article" date="2022" name="Genome Biol. Evol.">
        <title>The Spruce Budworm Genome: Reconstructing the Evolutionary History of Antifreeze Proteins.</title>
        <authorList>
            <person name="Beliveau C."/>
            <person name="Gagne P."/>
            <person name="Picq S."/>
            <person name="Vernygora O."/>
            <person name="Keeling C.I."/>
            <person name="Pinkney K."/>
            <person name="Doucet D."/>
            <person name="Wen F."/>
            <person name="Johnston J.S."/>
            <person name="Maaroufi H."/>
            <person name="Boyle B."/>
            <person name="Laroche J."/>
            <person name="Dewar K."/>
            <person name="Juretic N."/>
            <person name="Blackburn G."/>
            <person name="Nisole A."/>
            <person name="Brunet B."/>
            <person name="Brandao M."/>
            <person name="Lumley L."/>
            <person name="Duan J."/>
            <person name="Quan G."/>
            <person name="Lucarotti C.J."/>
            <person name="Roe A.D."/>
            <person name="Sperling F.A.H."/>
            <person name="Levesque R.C."/>
            <person name="Cusson M."/>
        </authorList>
    </citation>
    <scope>NUCLEOTIDE SEQUENCE [LARGE SCALE GENOMIC DNA]</scope>
    <source>
        <strain evidence="1">Glfc:IPQL:Cfum</strain>
    </source>
</reference>